<name>A0A0D3IT34_EMIH1</name>
<dbReference type="HOGENOM" id="CLU_043418_1_0_1"/>
<dbReference type="GeneID" id="17260573"/>
<reference evidence="1" key="2">
    <citation type="submission" date="2024-10" db="UniProtKB">
        <authorList>
            <consortium name="EnsemblProtists"/>
        </authorList>
    </citation>
    <scope>IDENTIFICATION</scope>
</reference>
<dbReference type="EnsemblProtists" id="EOD14419">
    <property type="protein sequence ID" value="EOD14419"/>
    <property type="gene ID" value="EMIHUDRAFT_356657"/>
</dbReference>
<dbReference type="PANTHER" id="PTHR32251:SF17">
    <property type="entry name" value="STEROID 5-ALPHA REDUCTASE C-TERMINAL DOMAIN-CONTAINING PROTEIN"/>
    <property type="match status" value="1"/>
</dbReference>
<organism evidence="1 2">
    <name type="scientific">Emiliania huxleyi (strain CCMP1516)</name>
    <dbReference type="NCBI Taxonomy" id="280463"/>
    <lineage>
        <taxon>Eukaryota</taxon>
        <taxon>Haptista</taxon>
        <taxon>Haptophyta</taxon>
        <taxon>Prymnesiophyceae</taxon>
        <taxon>Isochrysidales</taxon>
        <taxon>Noelaerhabdaceae</taxon>
        <taxon>Emiliania</taxon>
    </lineage>
</organism>
<dbReference type="OMA" id="HPNWFGN"/>
<dbReference type="Pfam" id="PF06966">
    <property type="entry name" value="DUF1295"/>
    <property type="match status" value="1"/>
</dbReference>
<proteinExistence type="predicted"/>
<evidence type="ECO:0000313" key="1">
    <source>
        <dbReference type="EnsemblProtists" id="EOD14419"/>
    </source>
</evidence>
<dbReference type="RefSeq" id="XP_005766848.1">
    <property type="nucleotide sequence ID" value="XM_005766791.1"/>
</dbReference>
<evidence type="ECO:0000313" key="2">
    <source>
        <dbReference type="Proteomes" id="UP000013827"/>
    </source>
</evidence>
<dbReference type="Gene3D" id="1.20.120.1630">
    <property type="match status" value="1"/>
</dbReference>
<reference evidence="2" key="1">
    <citation type="journal article" date="2013" name="Nature">
        <title>Pan genome of the phytoplankton Emiliania underpins its global distribution.</title>
        <authorList>
            <person name="Read B.A."/>
            <person name="Kegel J."/>
            <person name="Klute M.J."/>
            <person name="Kuo A."/>
            <person name="Lefebvre S.C."/>
            <person name="Maumus F."/>
            <person name="Mayer C."/>
            <person name="Miller J."/>
            <person name="Monier A."/>
            <person name="Salamov A."/>
            <person name="Young J."/>
            <person name="Aguilar M."/>
            <person name="Claverie J.M."/>
            <person name="Frickenhaus S."/>
            <person name="Gonzalez K."/>
            <person name="Herman E.K."/>
            <person name="Lin Y.C."/>
            <person name="Napier J."/>
            <person name="Ogata H."/>
            <person name="Sarno A.F."/>
            <person name="Shmutz J."/>
            <person name="Schroeder D."/>
            <person name="de Vargas C."/>
            <person name="Verret F."/>
            <person name="von Dassow P."/>
            <person name="Valentin K."/>
            <person name="Van de Peer Y."/>
            <person name="Wheeler G."/>
            <person name="Dacks J.B."/>
            <person name="Delwiche C.F."/>
            <person name="Dyhrman S.T."/>
            <person name="Glockner G."/>
            <person name="John U."/>
            <person name="Richards T."/>
            <person name="Worden A.Z."/>
            <person name="Zhang X."/>
            <person name="Grigoriev I.V."/>
            <person name="Allen A.E."/>
            <person name="Bidle K."/>
            <person name="Borodovsky M."/>
            <person name="Bowler C."/>
            <person name="Brownlee C."/>
            <person name="Cock J.M."/>
            <person name="Elias M."/>
            <person name="Gladyshev V.N."/>
            <person name="Groth M."/>
            <person name="Guda C."/>
            <person name="Hadaegh A."/>
            <person name="Iglesias-Rodriguez M.D."/>
            <person name="Jenkins J."/>
            <person name="Jones B.M."/>
            <person name="Lawson T."/>
            <person name="Leese F."/>
            <person name="Lindquist E."/>
            <person name="Lobanov A."/>
            <person name="Lomsadze A."/>
            <person name="Malik S.B."/>
            <person name="Marsh M.E."/>
            <person name="Mackinder L."/>
            <person name="Mock T."/>
            <person name="Mueller-Roeber B."/>
            <person name="Pagarete A."/>
            <person name="Parker M."/>
            <person name="Probert I."/>
            <person name="Quesneville H."/>
            <person name="Raines C."/>
            <person name="Rensing S.A."/>
            <person name="Riano-Pachon D.M."/>
            <person name="Richier S."/>
            <person name="Rokitta S."/>
            <person name="Shiraiwa Y."/>
            <person name="Soanes D.M."/>
            <person name="van der Giezen M."/>
            <person name="Wahlund T.M."/>
            <person name="Williams B."/>
            <person name="Wilson W."/>
            <person name="Wolfe G."/>
            <person name="Wurch L.L."/>
        </authorList>
    </citation>
    <scope>NUCLEOTIDE SEQUENCE</scope>
</reference>
<dbReference type="eggNOG" id="KOG4650">
    <property type="taxonomic scope" value="Eukaryota"/>
</dbReference>
<dbReference type="PANTHER" id="PTHR32251">
    <property type="entry name" value="3-OXO-5-ALPHA-STEROID 4-DEHYDROGENASE"/>
    <property type="match status" value="1"/>
</dbReference>
<sequence length="304" mass="31663">MLRRRMLTTAAKAAAAAPAAAGAAASLAGKPTLLKSAAIFGSANALGFGISAATGSHLHLDLIGTGVFAVAAVATAGADARQRCSAGAVALWAVKLSSFLFYRALQTQHDGRLTEILSTTSGAAGFWFISFAWGWVVSLPHTIAAGVPAGRPRFGGPFDVLGLGLFAAGLLTETAADYTKWCFKADPANRGRFCDAGVWAASQHPNWFGNLALWSGIFLLNVPTLAADLPAGAGWLRRGARLLGGAASPLFLLSLFYGQATDAIANQAELARRRYASDPRYAAYEQRTPLVVPTIASLGRLFGR</sequence>
<evidence type="ECO:0008006" key="3">
    <source>
        <dbReference type="Google" id="ProtNLM"/>
    </source>
</evidence>
<dbReference type="Proteomes" id="UP000013827">
    <property type="component" value="Unassembled WGS sequence"/>
</dbReference>
<dbReference type="PaxDb" id="2903-EOD14419"/>
<accession>A0A0D3IT34</accession>
<dbReference type="InterPro" id="IPR010721">
    <property type="entry name" value="UstE-like"/>
</dbReference>
<dbReference type="GO" id="GO:0016020">
    <property type="term" value="C:membrane"/>
    <property type="evidence" value="ECO:0007669"/>
    <property type="project" value="TreeGrafter"/>
</dbReference>
<keyword evidence="2" id="KW-1185">Reference proteome</keyword>
<protein>
    <recommendedName>
        <fullName evidence="3">Steroid 5-alpha reductase C-terminal domain-containing protein</fullName>
    </recommendedName>
</protein>
<dbReference type="AlphaFoldDB" id="A0A0D3IT34"/>
<dbReference type="STRING" id="2903.R1E0E0"/>
<dbReference type="KEGG" id="ehx:EMIHUDRAFT_356657"/>